<keyword evidence="9" id="KW-0460">Magnesium</keyword>
<comment type="similarity">
    <text evidence="12 13">Belongs to the DnaG primase family.</text>
</comment>
<dbReference type="FunFam" id="3.90.580.10:FF:000001">
    <property type="entry name" value="DNA primase"/>
    <property type="match status" value="1"/>
</dbReference>
<dbReference type="InterPro" id="IPR034151">
    <property type="entry name" value="TOPRIM_DnaG_bac"/>
</dbReference>
<evidence type="ECO:0000256" key="6">
    <source>
        <dbReference type="ARBA" id="ARBA00022723"/>
    </source>
</evidence>
<reference evidence="16 17" key="1">
    <citation type="submission" date="2017-02" db="EMBL/GenBank/DDBJ databases">
        <authorList>
            <person name="Peterson S.W."/>
        </authorList>
    </citation>
    <scope>NUCLEOTIDE SEQUENCE [LARGE SCALE GENOMIC DNA]</scope>
    <source>
        <strain evidence="16 17">ATCC BAA-908</strain>
    </source>
</reference>
<evidence type="ECO:0000259" key="15">
    <source>
        <dbReference type="PROSITE" id="PS50880"/>
    </source>
</evidence>
<dbReference type="GO" id="GO:0003677">
    <property type="term" value="F:DNA binding"/>
    <property type="evidence" value="ECO:0007669"/>
    <property type="project" value="UniProtKB-KW"/>
</dbReference>
<feature type="zinc finger region" description="CHC2-type" evidence="12 14">
    <location>
        <begin position="40"/>
        <end position="64"/>
    </location>
</feature>
<accession>A0A1T4JUM2</accession>
<comment type="cofactor">
    <cofactor evidence="12 13 14">
        <name>Zn(2+)</name>
        <dbReference type="ChEBI" id="CHEBI:29105"/>
    </cofactor>
    <text evidence="12 13 14">Binds 1 zinc ion per monomer.</text>
</comment>
<dbReference type="NCBIfam" id="TIGR01391">
    <property type="entry name" value="dnaG"/>
    <property type="match status" value="1"/>
</dbReference>
<keyword evidence="17" id="KW-1185">Reference proteome</keyword>
<dbReference type="HAMAP" id="MF_00974">
    <property type="entry name" value="DNA_primase_DnaG"/>
    <property type="match status" value="1"/>
</dbReference>
<dbReference type="GO" id="GO:0005737">
    <property type="term" value="C:cytoplasm"/>
    <property type="evidence" value="ECO:0007669"/>
    <property type="project" value="TreeGrafter"/>
</dbReference>
<comment type="domain">
    <text evidence="12">Contains an N-terminal zinc-binding domain, a central core domain that contains the primase activity, and a C-terminal DnaB-binding domain.</text>
</comment>
<dbReference type="Gene3D" id="3.90.980.10">
    <property type="entry name" value="DNA primase, catalytic core, N-terminal domain"/>
    <property type="match status" value="1"/>
</dbReference>
<keyword evidence="6 12" id="KW-0479">Metal-binding</keyword>
<feature type="domain" description="Toprim" evidence="15">
    <location>
        <begin position="262"/>
        <end position="343"/>
    </location>
</feature>
<dbReference type="PANTHER" id="PTHR30313">
    <property type="entry name" value="DNA PRIMASE"/>
    <property type="match status" value="1"/>
</dbReference>
<keyword evidence="2 12" id="KW-0639">Primosome</keyword>
<gene>
    <name evidence="12" type="primary">dnaG</name>
    <name evidence="16" type="ORF">SAMN02745149_00813</name>
</gene>
<comment type="subunit">
    <text evidence="12">Monomer. Interacts with DnaB.</text>
</comment>
<evidence type="ECO:0000313" key="17">
    <source>
        <dbReference type="Proteomes" id="UP000190423"/>
    </source>
</evidence>
<evidence type="ECO:0000256" key="5">
    <source>
        <dbReference type="ARBA" id="ARBA00022705"/>
    </source>
</evidence>
<dbReference type="InterPro" id="IPR037068">
    <property type="entry name" value="DNA_primase_core_N_sf"/>
</dbReference>
<dbReference type="AlphaFoldDB" id="A0A1T4JUM2"/>
<dbReference type="GO" id="GO:0006269">
    <property type="term" value="P:DNA replication, synthesis of primer"/>
    <property type="evidence" value="ECO:0007669"/>
    <property type="project" value="UniProtKB-UniRule"/>
</dbReference>
<dbReference type="Pfam" id="PF13155">
    <property type="entry name" value="Toprim_2"/>
    <property type="match status" value="1"/>
</dbReference>
<keyword evidence="5 12" id="KW-0235">DNA replication</keyword>
<dbReference type="Proteomes" id="UP000190423">
    <property type="component" value="Unassembled WGS sequence"/>
</dbReference>
<evidence type="ECO:0000256" key="12">
    <source>
        <dbReference type="HAMAP-Rule" id="MF_00974"/>
    </source>
</evidence>
<keyword evidence="8 12" id="KW-0862">Zinc</keyword>
<dbReference type="InterPro" id="IPR016136">
    <property type="entry name" value="DNA_helicase_N/primase_C"/>
</dbReference>
<keyword evidence="3 12" id="KW-0808">Transferase</keyword>
<dbReference type="SMART" id="SM00493">
    <property type="entry name" value="TOPRIM"/>
    <property type="match status" value="1"/>
</dbReference>
<keyword evidence="1 12" id="KW-0240">DNA-directed RNA polymerase</keyword>
<dbReference type="PROSITE" id="PS50880">
    <property type="entry name" value="TOPRIM"/>
    <property type="match status" value="1"/>
</dbReference>
<keyword evidence="11 12" id="KW-0804">Transcription</keyword>
<evidence type="ECO:0000313" key="16">
    <source>
        <dbReference type="EMBL" id="SJZ33910.1"/>
    </source>
</evidence>
<dbReference type="InterPro" id="IPR006295">
    <property type="entry name" value="DNA_primase_DnaG"/>
</dbReference>
<dbReference type="STRING" id="261392.SAMN02745149_00813"/>
<dbReference type="OrthoDB" id="9803773at2"/>
<dbReference type="EC" id="2.7.7.101" evidence="12"/>
<dbReference type="SUPFAM" id="SSF56731">
    <property type="entry name" value="DNA primase core"/>
    <property type="match status" value="1"/>
</dbReference>
<sequence length="594" mass="67517">MASFISKETIEAVQNATDIVSLIGEYTKLEPRGKDYWGCCPFHNEKTPSFHIEPDKRFYYCFSCHAGGDVIKFIMEQEKLSYADAILFLAKRSGVEVKYESGYSQPAPDPKLKLSEEYIDLYERTASMFHYLLTETEQGKPALEYITKRGLSEKTIQKFKLGFAPADRHWLKKFLLGKNFSPEFLGGSGLFSKKYQDTAFFSNRLMFPIFNRRGQVVAFGGRQLDNDPNSPKYLNSGDLIQYKKGETLYAFNFAKKAIKENKKVIFCEGYMDCIAYHQCGIEYAVAPLGTALTDEQVRLVRPFTDEVLLSFDADGAGQKATMRAMLMLRRAGITVRIIQLVGGKDPAEIMINYGAEALTNAVSNAILDSDFLLSKLGSEYSVDTPEGKTKASLAFFTYVDALQSDIQKESCLEQLCQAFNLKPEAVKRDFLNREKAHERLNNRQPSASSQPQKIKLTAELRSVLAVMADLDKYKMMRAELSADDFEDFSAKQLFTILEECFKDNSLSLTGVLNRCEDGRLADLITSVVSLGEYRDNTGNAVQDSIRMIKRRSLERRRNVLMERLRHLSPVTADDKEQLREILREKMEIDRKLLQ</sequence>
<keyword evidence="4 12" id="KW-0548">Nucleotidyltransferase</keyword>
<dbReference type="CDD" id="cd03364">
    <property type="entry name" value="TOPRIM_DnaG_primases"/>
    <property type="match status" value="1"/>
</dbReference>
<dbReference type="InterPro" id="IPR036977">
    <property type="entry name" value="DNA_primase_Znf_CHC2"/>
</dbReference>
<dbReference type="PIRSF" id="PIRSF002811">
    <property type="entry name" value="DnaG"/>
    <property type="match status" value="1"/>
</dbReference>
<evidence type="ECO:0000256" key="2">
    <source>
        <dbReference type="ARBA" id="ARBA00022515"/>
    </source>
</evidence>
<comment type="catalytic activity">
    <reaction evidence="12">
        <text>ssDNA + n NTP = ssDNA/pppN(pN)n-1 hybrid + (n-1) diphosphate.</text>
        <dbReference type="EC" id="2.7.7.101"/>
    </reaction>
</comment>
<dbReference type="InterPro" id="IPR002694">
    <property type="entry name" value="Znf_CHC2"/>
</dbReference>
<dbReference type="InterPro" id="IPR006171">
    <property type="entry name" value="TOPRIM_dom"/>
</dbReference>
<dbReference type="Pfam" id="PF08275">
    <property type="entry name" value="DNAG_N"/>
    <property type="match status" value="1"/>
</dbReference>
<dbReference type="InterPro" id="IPR050219">
    <property type="entry name" value="DnaG_primase"/>
</dbReference>
<evidence type="ECO:0000256" key="9">
    <source>
        <dbReference type="ARBA" id="ARBA00022842"/>
    </source>
</evidence>
<evidence type="ECO:0000256" key="13">
    <source>
        <dbReference type="PIRNR" id="PIRNR002811"/>
    </source>
</evidence>
<dbReference type="Gene3D" id="3.90.580.10">
    <property type="entry name" value="Zinc finger, CHC2-type domain"/>
    <property type="match status" value="1"/>
</dbReference>
<evidence type="ECO:0000256" key="1">
    <source>
        <dbReference type="ARBA" id="ARBA00022478"/>
    </source>
</evidence>
<dbReference type="PANTHER" id="PTHR30313:SF2">
    <property type="entry name" value="DNA PRIMASE"/>
    <property type="match status" value="1"/>
</dbReference>
<evidence type="ECO:0000256" key="7">
    <source>
        <dbReference type="ARBA" id="ARBA00022771"/>
    </source>
</evidence>
<dbReference type="GO" id="GO:0000428">
    <property type="term" value="C:DNA-directed RNA polymerase complex"/>
    <property type="evidence" value="ECO:0007669"/>
    <property type="project" value="UniProtKB-KW"/>
</dbReference>
<evidence type="ECO:0000256" key="14">
    <source>
        <dbReference type="PIRSR" id="PIRSR002811-1"/>
    </source>
</evidence>
<dbReference type="SMART" id="SM00400">
    <property type="entry name" value="ZnF_CHCC"/>
    <property type="match status" value="1"/>
</dbReference>
<dbReference type="EMBL" id="FUWG01000005">
    <property type="protein sequence ID" value="SJZ33910.1"/>
    <property type="molecule type" value="Genomic_DNA"/>
</dbReference>
<proteinExistence type="inferred from homology"/>
<dbReference type="GeneID" id="78316125"/>
<keyword evidence="10 12" id="KW-0238">DNA-binding</keyword>
<name>A0A1T4JUM2_TREPO</name>
<dbReference type="Gene3D" id="3.40.1360.10">
    <property type="match status" value="1"/>
</dbReference>
<dbReference type="GO" id="GO:1990077">
    <property type="term" value="C:primosome complex"/>
    <property type="evidence" value="ECO:0007669"/>
    <property type="project" value="UniProtKB-KW"/>
</dbReference>
<dbReference type="GO" id="GO:0003899">
    <property type="term" value="F:DNA-directed RNA polymerase activity"/>
    <property type="evidence" value="ECO:0007669"/>
    <property type="project" value="UniProtKB-UniRule"/>
</dbReference>
<keyword evidence="7 12" id="KW-0863">Zinc-finger</keyword>
<evidence type="ECO:0000256" key="8">
    <source>
        <dbReference type="ARBA" id="ARBA00022833"/>
    </source>
</evidence>
<protein>
    <recommendedName>
        <fullName evidence="12 13">DNA primase</fullName>
        <ecNumber evidence="12">2.7.7.101</ecNumber>
    </recommendedName>
</protein>
<dbReference type="GO" id="GO:0008270">
    <property type="term" value="F:zinc ion binding"/>
    <property type="evidence" value="ECO:0007669"/>
    <property type="project" value="UniProtKB-UniRule"/>
</dbReference>
<organism evidence="16 17">
    <name type="scientific">Treponema porcinum</name>
    <dbReference type="NCBI Taxonomy" id="261392"/>
    <lineage>
        <taxon>Bacteria</taxon>
        <taxon>Pseudomonadati</taxon>
        <taxon>Spirochaetota</taxon>
        <taxon>Spirochaetia</taxon>
        <taxon>Spirochaetales</taxon>
        <taxon>Treponemataceae</taxon>
        <taxon>Treponema</taxon>
    </lineage>
</organism>
<dbReference type="InterPro" id="IPR030846">
    <property type="entry name" value="DnaG_bac"/>
</dbReference>
<evidence type="ECO:0000256" key="11">
    <source>
        <dbReference type="ARBA" id="ARBA00023163"/>
    </source>
</evidence>
<dbReference type="SUPFAM" id="SSF57783">
    <property type="entry name" value="Zinc beta-ribbon"/>
    <property type="match status" value="1"/>
</dbReference>
<dbReference type="Pfam" id="PF01807">
    <property type="entry name" value="Zn_ribbon_DnaG"/>
    <property type="match status" value="1"/>
</dbReference>
<dbReference type="InterPro" id="IPR013264">
    <property type="entry name" value="DNAG_N"/>
</dbReference>
<evidence type="ECO:0000256" key="10">
    <source>
        <dbReference type="ARBA" id="ARBA00023125"/>
    </source>
</evidence>
<dbReference type="RefSeq" id="WP_078932729.1">
    <property type="nucleotide sequence ID" value="NZ_FUWG01000005.1"/>
</dbReference>
<evidence type="ECO:0000256" key="3">
    <source>
        <dbReference type="ARBA" id="ARBA00022679"/>
    </source>
</evidence>
<evidence type="ECO:0000256" key="4">
    <source>
        <dbReference type="ARBA" id="ARBA00022695"/>
    </source>
</evidence>
<comment type="function">
    <text evidence="12 13">RNA polymerase that catalyzes the synthesis of short RNA molecules used as primers for DNA polymerase during DNA replication.</text>
</comment>
<dbReference type="Gene3D" id="1.10.860.10">
    <property type="entry name" value="DNAb Helicase, Chain A"/>
    <property type="match status" value="1"/>
</dbReference>